<evidence type="ECO:0000259" key="2">
    <source>
        <dbReference type="PROSITE" id="PS51462"/>
    </source>
</evidence>
<dbReference type="EMBL" id="BAGZ01000005">
    <property type="protein sequence ID" value="GAB77720.1"/>
    <property type="molecule type" value="Genomic_DNA"/>
</dbReference>
<dbReference type="RefSeq" id="WP_006502472.1">
    <property type="nucleotide sequence ID" value="NZ_BAGZ01000005.1"/>
</dbReference>
<dbReference type="Pfam" id="PF00293">
    <property type="entry name" value="NUDIX"/>
    <property type="match status" value="1"/>
</dbReference>
<dbReference type="SUPFAM" id="SSF55811">
    <property type="entry name" value="Nudix"/>
    <property type="match status" value="1"/>
</dbReference>
<comment type="caution">
    <text evidence="3">The sequence shown here is derived from an EMBL/GenBank/DDBJ whole genome shotgun (WGS) entry which is preliminary data.</text>
</comment>
<sequence length="222" mass="24159">MSLDAPRLDGDALTDDFQSRPVLAQETAFRGMVWDVRADRIDLGPAGQVTRQYIEHPGAVSIVALRERPGGPDILLIKQYRHPVRATEWELPAGLLDVPGERAQEAAARELAEEADLRAETWHLLTDLFPSPGGLGEAIRIFLAQDLSEVPATERHDRDAEELGMPTAWVPLDQAESAVLSGRLTNGVAQLGILATAAARRHGWNTLRSADTEFLAHPGGRG</sequence>
<dbReference type="GO" id="GO:0006753">
    <property type="term" value="P:nucleoside phosphate metabolic process"/>
    <property type="evidence" value="ECO:0007669"/>
    <property type="project" value="TreeGrafter"/>
</dbReference>
<evidence type="ECO:0000313" key="4">
    <source>
        <dbReference type="Proteomes" id="UP000008495"/>
    </source>
</evidence>
<dbReference type="OrthoDB" id="9806150at2"/>
<dbReference type="GO" id="GO:0005829">
    <property type="term" value="C:cytosol"/>
    <property type="evidence" value="ECO:0007669"/>
    <property type="project" value="TreeGrafter"/>
</dbReference>
<gene>
    <name evidence="3" type="primary">nudF</name>
    <name evidence="3" type="ORF">AUCHE_05_06350</name>
</gene>
<dbReference type="CDD" id="cd24158">
    <property type="entry name" value="NUDIX_ADPRase_Rv1700"/>
    <property type="match status" value="1"/>
</dbReference>
<accession>K6VQS6</accession>
<feature type="domain" description="Nudix hydrolase" evidence="2">
    <location>
        <begin position="55"/>
        <end position="192"/>
    </location>
</feature>
<dbReference type="InterPro" id="IPR000086">
    <property type="entry name" value="NUDIX_hydrolase_dom"/>
</dbReference>
<proteinExistence type="predicted"/>
<protein>
    <submittedName>
        <fullName evidence="3">ADP-ribose pyrophosphatase</fullName>
    </submittedName>
</protein>
<dbReference type="PROSITE" id="PS51462">
    <property type="entry name" value="NUDIX"/>
    <property type="match status" value="1"/>
</dbReference>
<dbReference type="AlphaFoldDB" id="K6VQS6"/>
<dbReference type="STRING" id="100225.SAMN05421595_1558"/>
<dbReference type="InterPro" id="IPR015797">
    <property type="entry name" value="NUDIX_hydrolase-like_dom_sf"/>
</dbReference>
<dbReference type="GO" id="GO:0016787">
    <property type="term" value="F:hydrolase activity"/>
    <property type="evidence" value="ECO:0007669"/>
    <property type="project" value="UniProtKB-KW"/>
</dbReference>
<dbReference type="Gene3D" id="3.90.79.10">
    <property type="entry name" value="Nucleoside Triphosphate Pyrophosphohydrolase"/>
    <property type="match status" value="1"/>
</dbReference>
<dbReference type="Proteomes" id="UP000008495">
    <property type="component" value="Unassembled WGS sequence"/>
</dbReference>
<dbReference type="eggNOG" id="COG0494">
    <property type="taxonomic scope" value="Bacteria"/>
</dbReference>
<keyword evidence="4" id="KW-1185">Reference proteome</keyword>
<dbReference type="PANTHER" id="PTHR11839:SF31">
    <property type="entry name" value="ADP-RIBOSE PYROPHOSPHATASE"/>
    <property type="match status" value="1"/>
</dbReference>
<evidence type="ECO:0000313" key="3">
    <source>
        <dbReference type="EMBL" id="GAB77720.1"/>
    </source>
</evidence>
<evidence type="ECO:0000256" key="1">
    <source>
        <dbReference type="ARBA" id="ARBA00022801"/>
    </source>
</evidence>
<organism evidence="3 4">
    <name type="scientific">Austwickia chelonae NBRC 105200</name>
    <dbReference type="NCBI Taxonomy" id="1184607"/>
    <lineage>
        <taxon>Bacteria</taxon>
        <taxon>Bacillati</taxon>
        <taxon>Actinomycetota</taxon>
        <taxon>Actinomycetes</taxon>
        <taxon>Micrococcales</taxon>
        <taxon>Dermatophilaceae</taxon>
        <taxon>Austwickia</taxon>
    </lineage>
</organism>
<keyword evidence="1" id="KW-0378">Hydrolase</keyword>
<name>K6VQS6_9MICO</name>
<dbReference type="GO" id="GO:0019693">
    <property type="term" value="P:ribose phosphate metabolic process"/>
    <property type="evidence" value="ECO:0007669"/>
    <property type="project" value="TreeGrafter"/>
</dbReference>
<reference evidence="3 4" key="1">
    <citation type="submission" date="2012-08" db="EMBL/GenBank/DDBJ databases">
        <title>Whole genome shotgun sequence of Austwickia chelonae NBRC 105200.</title>
        <authorList>
            <person name="Yoshida I."/>
            <person name="Hosoyama A."/>
            <person name="Tsuchikane K."/>
            <person name="Katsumata H."/>
            <person name="Ando Y."/>
            <person name="Ohji S."/>
            <person name="Hamada M."/>
            <person name="Tamura T."/>
            <person name="Yamazoe A."/>
            <person name="Yamazaki S."/>
            <person name="Fujita N."/>
        </authorList>
    </citation>
    <scope>NUCLEOTIDE SEQUENCE [LARGE SCALE GENOMIC DNA]</scope>
    <source>
        <strain evidence="3 4">NBRC 105200</strain>
    </source>
</reference>
<dbReference type="PANTHER" id="PTHR11839">
    <property type="entry name" value="UDP/ADP-SUGAR PYROPHOSPHATASE"/>
    <property type="match status" value="1"/>
</dbReference>